<evidence type="ECO:0000313" key="1">
    <source>
        <dbReference type="EMBL" id="JAD62778.1"/>
    </source>
</evidence>
<organism evidence="1">
    <name type="scientific">Arundo donax</name>
    <name type="common">Giant reed</name>
    <name type="synonym">Donax arundinaceus</name>
    <dbReference type="NCBI Taxonomy" id="35708"/>
    <lineage>
        <taxon>Eukaryota</taxon>
        <taxon>Viridiplantae</taxon>
        <taxon>Streptophyta</taxon>
        <taxon>Embryophyta</taxon>
        <taxon>Tracheophyta</taxon>
        <taxon>Spermatophyta</taxon>
        <taxon>Magnoliopsida</taxon>
        <taxon>Liliopsida</taxon>
        <taxon>Poales</taxon>
        <taxon>Poaceae</taxon>
        <taxon>PACMAD clade</taxon>
        <taxon>Arundinoideae</taxon>
        <taxon>Arundineae</taxon>
        <taxon>Arundo</taxon>
    </lineage>
</organism>
<dbReference type="AlphaFoldDB" id="A0A0A9BKU3"/>
<reference evidence="1" key="2">
    <citation type="journal article" date="2015" name="Data Brief">
        <title>Shoot transcriptome of the giant reed, Arundo donax.</title>
        <authorList>
            <person name="Barrero R.A."/>
            <person name="Guerrero F.D."/>
            <person name="Moolhuijzen P."/>
            <person name="Goolsby J.A."/>
            <person name="Tidwell J."/>
            <person name="Bellgard S.E."/>
            <person name="Bellgard M.I."/>
        </authorList>
    </citation>
    <scope>NUCLEOTIDE SEQUENCE</scope>
    <source>
        <tissue evidence="1">Shoot tissue taken approximately 20 cm above the soil surface</tissue>
    </source>
</reference>
<sequence>MIDRKSVLPSLVTIPFLIRIA</sequence>
<dbReference type="EMBL" id="GBRH01235117">
    <property type="protein sequence ID" value="JAD62778.1"/>
    <property type="molecule type" value="Transcribed_RNA"/>
</dbReference>
<name>A0A0A9BKU3_ARUDO</name>
<protein>
    <submittedName>
        <fullName evidence="1">Uncharacterized protein</fullName>
    </submittedName>
</protein>
<accession>A0A0A9BKU3</accession>
<reference evidence="1" key="1">
    <citation type="submission" date="2014-09" db="EMBL/GenBank/DDBJ databases">
        <authorList>
            <person name="Magalhaes I.L.F."/>
            <person name="Oliveira U."/>
            <person name="Santos F.R."/>
            <person name="Vidigal T.H.D.A."/>
            <person name="Brescovit A.D."/>
            <person name="Santos A.J."/>
        </authorList>
    </citation>
    <scope>NUCLEOTIDE SEQUENCE</scope>
    <source>
        <tissue evidence="1">Shoot tissue taken approximately 20 cm above the soil surface</tissue>
    </source>
</reference>
<proteinExistence type="predicted"/>